<comment type="subcellular location">
    <subcellularLocation>
        <location evidence="1 8">Cell outer membrane</location>
        <topology evidence="1 8">Multi-pass membrane protein</topology>
    </subcellularLocation>
</comment>
<dbReference type="Pfam" id="PF07715">
    <property type="entry name" value="Plug"/>
    <property type="match status" value="1"/>
</dbReference>
<feature type="domain" description="TonB-dependent receptor plug" evidence="13">
    <location>
        <begin position="84"/>
        <end position="192"/>
    </location>
</feature>
<dbReference type="InterPro" id="IPR039426">
    <property type="entry name" value="TonB-dep_rcpt-like"/>
</dbReference>
<dbReference type="Gene3D" id="2.40.170.20">
    <property type="entry name" value="TonB-dependent receptor, beta-barrel domain"/>
    <property type="match status" value="1"/>
</dbReference>
<evidence type="ECO:0000256" key="6">
    <source>
        <dbReference type="ARBA" id="ARBA00023136"/>
    </source>
</evidence>
<dbReference type="RefSeq" id="WP_155446731.1">
    <property type="nucleotide sequence ID" value="NZ_JAOQNR010000014.1"/>
</dbReference>
<dbReference type="Proteomes" id="UP000439113">
    <property type="component" value="Unassembled WGS sequence"/>
</dbReference>
<evidence type="ECO:0000256" key="2">
    <source>
        <dbReference type="ARBA" id="ARBA00022448"/>
    </source>
</evidence>
<evidence type="ECO:0000256" key="8">
    <source>
        <dbReference type="PROSITE-ProRule" id="PRU01360"/>
    </source>
</evidence>
<feature type="compositionally biased region" description="Low complexity" evidence="10">
    <location>
        <begin position="38"/>
        <end position="51"/>
    </location>
</feature>
<dbReference type="AlphaFoldDB" id="A0A6N8DS66"/>
<dbReference type="OrthoDB" id="8428213at2"/>
<dbReference type="Gene3D" id="2.170.130.10">
    <property type="entry name" value="TonB-dependent receptor, plug domain"/>
    <property type="match status" value="1"/>
</dbReference>
<evidence type="ECO:0000259" key="13">
    <source>
        <dbReference type="Pfam" id="PF07715"/>
    </source>
</evidence>
<keyword evidence="5 9" id="KW-0798">TonB box</keyword>
<comment type="similarity">
    <text evidence="8 9">Belongs to the TonB-dependent receptor family.</text>
</comment>
<dbReference type="SUPFAM" id="SSF56935">
    <property type="entry name" value="Porins"/>
    <property type="match status" value="1"/>
</dbReference>
<dbReference type="InterPro" id="IPR012910">
    <property type="entry name" value="Plug_dom"/>
</dbReference>
<keyword evidence="7 8" id="KW-0998">Cell outer membrane</keyword>
<evidence type="ECO:0000256" key="4">
    <source>
        <dbReference type="ARBA" id="ARBA00022692"/>
    </source>
</evidence>
<dbReference type="PROSITE" id="PS52016">
    <property type="entry name" value="TONB_DEPENDENT_REC_3"/>
    <property type="match status" value="1"/>
</dbReference>
<evidence type="ECO:0000256" key="10">
    <source>
        <dbReference type="SAM" id="MobiDB-lite"/>
    </source>
</evidence>
<dbReference type="Pfam" id="PF00593">
    <property type="entry name" value="TonB_dep_Rec_b-barrel"/>
    <property type="match status" value="1"/>
</dbReference>
<keyword evidence="11" id="KW-0732">Signal</keyword>
<evidence type="ECO:0000256" key="11">
    <source>
        <dbReference type="SAM" id="SignalP"/>
    </source>
</evidence>
<dbReference type="PANTHER" id="PTHR30069:SF39">
    <property type="entry name" value="BLL6183 PROTEIN"/>
    <property type="match status" value="1"/>
</dbReference>
<evidence type="ECO:0000256" key="1">
    <source>
        <dbReference type="ARBA" id="ARBA00004571"/>
    </source>
</evidence>
<keyword evidence="6 8" id="KW-0472">Membrane</keyword>
<feature type="chain" id="PRO_5027033535" evidence="11">
    <location>
        <begin position="23"/>
        <end position="829"/>
    </location>
</feature>
<reference evidence="14 15" key="1">
    <citation type="submission" date="2019-11" db="EMBL/GenBank/DDBJ databases">
        <title>Whole-genome sequence of a Rhodoblastus acidophilus DSM 142.</title>
        <authorList>
            <person name="Kyndt J.A."/>
            <person name="Meyer T.E."/>
        </authorList>
    </citation>
    <scope>NUCLEOTIDE SEQUENCE [LARGE SCALE GENOMIC DNA]</scope>
    <source>
        <strain evidence="14 15">DSM 142</strain>
    </source>
</reference>
<evidence type="ECO:0000313" key="14">
    <source>
        <dbReference type="EMBL" id="MTV32033.1"/>
    </source>
</evidence>
<evidence type="ECO:0000256" key="9">
    <source>
        <dbReference type="RuleBase" id="RU003357"/>
    </source>
</evidence>
<organism evidence="14 15">
    <name type="scientific">Rhodoblastus acidophilus</name>
    <name type="common">Rhodopseudomonas acidophila</name>
    <dbReference type="NCBI Taxonomy" id="1074"/>
    <lineage>
        <taxon>Bacteria</taxon>
        <taxon>Pseudomonadati</taxon>
        <taxon>Pseudomonadota</taxon>
        <taxon>Alphaproteobacteria</taxon>
        <taxon>Hyphomicrobiales</taxon>
        <taxon>Rhodoblastaceae</taxon>
        <taxon>Rhodoblastus</taxon>
    </lineage>
</organism>
<dbReference type="InterPro" id="IPR036942">
    <property type="entry name" value="Beta-barrel_TonB_sf"/>
</dbReference>
<dbReference type="GO" id="GO:0015344">
    <property type="term" value="F:siderophore uptake transmembrane transporter activity"/>
    <property type="evidence" value="ECO:0007669"/>
    <property type="project" value="TreeGrafter"/>
</dbReference>
<comment type="caution">
    <text evidence="14">The sequence shown here is derived from an EMBL/GenBank/DDBJ whole genome shotgun (WGS) entry which is preliminary data.</text>
</comment>
<feature type="region of interest" description="Disordered" evidence="10">
    <location>
        <begin position="28"/>
        <end position="51"/>
    </location>
</feature>
<keyword evidence="4 8" id="KW-0812">Transmembrane</keyword>
<evidence type="ECO:0000313" key="15">
    <source>
        <dbReference type="Proteomes" id="UP000439113"/>
    </source>
</evidence>
<dbReference type="InterPro" id="IPR037066">
    <property type="entry name" value="Plug_dom_sf"/>
</dbReference>
<feature type="region of interest" description="Disordered" evidence="10">
    <location>
        <begin position="376"/>
        <end position="396"/>
    </location>
</feature>
<dbReference type="GO" id="GO:0009279">
    <property type="term" value="C:cell outer membrane"/>
    <property type="evidence" value="ECO:0007669"/>
    <property type="project" value="UniProtKB-SubCell"/>
</dbReference>
<feature type="domain" description="TonB-dependent receptor-like beta-barrel" evidence="12">
    <location>
        <begin position="252"/>
        <end position="772"/>
    </location>
</feature>
<gene>
    <name evidence="14" type="ORF">GJ654_13660</name>
</gene>
<feature type="signal peptide" evidence="11">
    <location>
        <begin position="1"/>
        <end position="22"/>
    </location>
</feature>
<proteinExistence type="inferred from homology"/>
<keyword evidence="3 8" id="KW-1134">Transmembrane beta strand</keyword>
<protein>
    <submittedName>
        <fullName evidence="14">TonB-dependent receptor</fullName>
    </submittedName>
</protein>
<name>A0A6N8DS66_RHOAC</name>
<accession>A0A6N8DS66</accession>
<evidence type="ECO:0000259" key="12">
    <source>
        <dbReference type="Pfam" id="PF00593"/>
    </source>
</evidence>
<dbReference type="InterPro" id="IPR000531">
    <property type="entry name" value="Beta-barrel_TonB"/>
</dbReference>
<keyword evidence="2 8" id="KW-0813">Transport</keyword>
<sequence>MKRATLSVASVLVALGVTGVHSETVTPLPDINVTTDTPAAPRRAAPAAPERAPVVRAAPVVQAAPVVEAPPAAPRVEPVIDSRPYTNTHVDAAQIQRAGSDMVGDVLERTVPGVTLQSTTGNPLAPDVEYRGFVASPTTGTPQGLAVYQNGVRINEAFGDEVNWDLIPTLAIASMDLVSNNPAYGLNALGGALNIRMKNGFTYQGGKFDISGGSYGRLQAGFDYGRQFGQFALYGALEYFRDDSYRYHNASSTRRFYGDLGYRNDGNEIHLNVGLAGSNLGSVATSPIQMLEQNWAQTYTTPQTTTNQMGMVNLNGQFTLTPEWTLTGNAYVRRFIQSHVDGNPTDVEACPGTSGAAFDNPANLCFENGDGSVSPANGAKGAQLPTSSVPNPNDLPLGQIDRSGVITTSLGSAFQLSNSGVLFGFKNNFSFGASFDYGMSNFAGSSELGVVNPDYVVSGSGVYLGASGSPTVVGPTSVHTINRYLGVNALDAVDVNDRLTITGGARFNLASISLYDQLGGDANGQNQYVHVNPLVGFTYKLMPGLQLYGSYAMSNRAPTPLELACADPNHPCLLASSLISDPPLQQVVAQTFEAGLRGQNDFGAYGAMSWKLGAFQTRSNNDIYNIVDTAVTGYGYFANVGATLRRGVETVVNYRIQDVTLRASYTYLYATFQSAFQLNSFAPSYAANDGVENVMPGNQMPMIPSNRVKLGADWDVTPRARIGTDLLFVGSQRYVGDEANQNPRLPGYFTVGLHGSWKVLDNVEFYARGENILDRRYYLYGTYFDTQQLFQAFTNPQSVTPAQPLSIYGGIRVTLDAPTLAPAVVVAKY</sequence>
<evidence type="ECO:0000256" key="3">
    <source>
        <dbReference type="ARBA" id="ARBA00022452"/>
    </source>
</evidence>
<dbReference type="EMBL" id="WNKS01000013">
    <property type="protein sequence ID" value="MTV32033.1"/>
    <property type="molecule type" value="Genomic_DNA"/>
</dbReference>
<evidence type="ECO:0000256" key="7">
    <source>
        <dbReference type="ARBA" id="ARBA00023237"/>
    </source>
</evidence>
<evidence type="ECO:0000256" key="5">
    <source>
        <dbReference type="ARBA" id="ARBA00023077"/>
    </source>
</evidence>
<dbReference type="PANTHER" id="PTHR30069">
    <property type="entry name" value="TONB-DEPENDENT OUTER MEMBRANE RECEPTOR"/>
    <property type="match status" value="1"/>
</dbReference>
<dbReference type="GO" id="GO:0044718">
    <property type="term" value="P:siderophore transmembrane transport"/>
    <property type="evidence" value="ECO:0007669"/>
    <property type="project" value="TreeGrafter"/>
</dbReference>
<keyword evidence="14" id="KW-0675">Receptor</keyword>